<dbReference type="Gene3D" id="2.60.120.620">
    <property type="entry name" value="q2cbj1_9rhob like domain"/>
    <property type="match status" value="1"/>
</dbReference>
<comment type="caution">
    <text evidence="4">The sequence shown here is derived from an EMBL/GenBank/DDBJ whole genome shotgun (WGS) entry which is preliminary data.</text>
</comment>
<organism evidence="4 5">
    <name type="scientific">Sorangium cellulosum</name>
    <name type="common">Polyangium cellulosum</name>
    <dbReference type="NCBI Taxonomy" id="56"/>
    <lineage>
        <taxon>Bacteria</taxon>
        <taxon>Pseudomonadati</taxon>
        <taxon>Myxococcota</taxon>
        <taxon>Polyangia</taxon>
        <taxon>Polyangiales</taxon>
        <taxon>Polyangiaceae</taxon>
        <taxon>Sorangium</taxon>
    </lineage>
</organism>
<keyword evidence="2" id="KW-0479">Metal-binding</keyword>
<dbReference type="GO" id="GO:0005506">
    <property type="term" value="F:iron ion binding"/>
    <property type="evidence" value="ECO:0007669"/>
    <property type="project" value="UniProtKB-ARBA"/>
</dbReference>
<comment type="cofactor">
    <cofactor evidence="1">
        <name>Fe(2+)</name>
        <dbReference type="ChEBI" id="CHEBI:29033"/>
    </cofactor>
</comment>
<dbReference type="Proteomes" id="UP000075635">
    <property type="component" value="Unassembled WGS sequence"/>
</dbReference>
<evidence type="ECO:0000256" key="1">
    <source>
        <dbReference type="ARBA" id="ARBA00001954"/>
    </source>
</evidence>
<name>A0A150RZW5_SORCE</name>
<feature type="domain" description="Fe2OG dioxygenase" evidence="3">
    <location>
        <begin position="113"/>
        <end position="243"/>
    </location>
</feature>
<evidence type="ECO:0000313" key="4">
    <source>
        <dbReference type="EMBL" id="KYF85782.1"/>
    </source>
</evidence>
<protein>
    <recommendedName>
        <fullName evidence="3">Fe2OG dioxygenase domain-containing protein</fullName>
    </recommendedName>
</protein>
<dbReference type="SUPFAM" id="SSF51197">
    <property type="entry name" value="Clavaminate synthase-like"/>
    <property type="match status" value="1"/>
</dbReference>
<dbReference type="InterPro" id="IPR005123">
    <property type="entry name" value="Oxoglu/Fe-dep_dioxygenase_dom"/>
</dbReference>
<dbReference type="Pfam" id="PF05721">
    <property type="entry name" value="PhyH"/>
    <property type="match status" value="1"/>
</dbReference>
<proteinExistence type="inferred from homology"/>
<dbReference type="GO" id="GO:0016706">
    <property type="term" value="F:2-oxoglutarate-dependent dioxygenase activity"/>
    <property type="evidence" value="ECO:0007669"/>
    <property type="project" value="UniProtKB-ARBA"/>
</dbReference>
<dbReference type="PANTHER" id="PTHR20883">
    <property type="entry name" value="PHYTANOYL-COA DIOXYGENASE DOMAIN CONTAINING 1"/>
    <property type="match status" value="1"/>
</dbReference>
<comment type="similarity">
    <text evidence="2">Belongs to the iron/ascorbate-dependent oxidoreductase family.</text>
</comment>
<keyword evidence="2" id="KW-0408">Iron</keyword>
<dbReference type="AlphaFoldDB" id="A0A150RZW5"/>
<accession>A0A150RZW5</accession>
<gene>
    <name evidence="4" type="ORF">BE17_33430</name>
</gene>
<dbReference type="InterPro" id="IPR008775">
    <property type="entry name" value="Phytyl_CoA_dOase-like"/>
</dbReference>
<dbReference type="PROSITE" id="PS51471">
    <property type="entry name" value="FE2OG_OXY"/>
    <property type="match status" value="1"/>
</dbReference>
<reference evidence="4 5" key="1">
    <citation type="submission" date="2014-02" db="EMBL/GenBank/DDBJ databases">
        <title>The small core and large imbalanced accessory genome model reveals a collaborative survival strategy of Sorangium cellulosum strains in nature.</title>
        <authorList>
            <person name="Han K."/>
            <person name="Peng R."/>
            <person name="Blom J."/>
            <person name="Li Y.-Z."/>
        </authorList>
    </citation>
    <scope>NUCLEOTIDE SEQUENCE [LARGE SCALE GENOMIC DNA]</scope>
    <source>
        <strain evidence="4 5">So0011-07</strain>
    </source>
</reference>
<sequence length="265" mass="30416">MPDFTLGGALTAEQRDFLDTYGFIRFKGFAGRDVVRSLIEEVEDIDRRLVAEGRTHIHGVPLILGTRKDGSRYIQRMVFASLFGERLRAFLRDPRFGAILDVAGPGYRIGERERDGLVINHYRHEPGSTYQRLGWHTDSLRDVFYLEKPRRYLNVGFYLDDSPLSKGGVRLIPSSHRQGLFEMVTRKAYFLDHRPDPGEYALEAEAGDLTIHDGRIWHRVAQATATGDASQRRVMYLPLMSGPFKEKHEDSPTPLYFRLKRLAGY</sequence>
<evidence type="ECO:0000313" key="5">
    <source>
        <dbReference type="Proteomes" id="UP000075635"/>
    </source>
</evidence>
<dbReference type="PANTHER" id="PTHR20883:SF48">
    <property type="entry name" value="ECTOINE DIOXYGENASE"/>
    <property type="match status" value="1"/>
</dbReference>
<dbReference type="EMBL" id="JEMB01001624">
    <property type="protein sequence ID" value="KYF85782.1"/>
    <property type="molecule type" value="Genomic_DNA"/>
</dbReference>
<evidence type="ECO:0000259" key="3">
    <source>
        <dbReference type="PROSITE" id="PS51471"/>
    </source>
</evidence>
<keyword evidence="2" id="KW-0560">Oxidoreductase</keyword>
<evidence type="ECO:0000256" key="2">
    <source>
        <dbReference type="RuleBase" id="RU003682"/>
    </source>
</evidence>